<dbReference type="PROSITE" id="PS51257">
    <property type="entry name" value="PROKAR_LIPOPROTEIN"/>
    <property type="match status" value="1"/>
</dbReference>
<dbReference type="EMBL" id="FNGV01000001">
    <property type="protein sequence ID" value="SDL50366.1"/>
    <property type="molecule type" value="Genomic_DNA"/>
</dbReference>
<dbReference type="RefSeq" id="WP_176801327.1">
    <property type="nucleotide sequence ID" value="NZ_FNGV01000001.1"/>
</dbReference>
<dbReference type="Proteomes" id="UP000199440">
    <property type="component" value="Unassembled WGS sequence"/>
</dbReference>
<feature type="signal peptide" evidence="1">
    <location>
        <begin position="1"/>
        <end position="21"/>
    </location>
</feature>
<protein>
    <submittedName>
        <fullName evidence="2">Type IX secretion system membrane protein, PorP/SprF family</fullName>
    </submittedName>
</protein>
<dbReference type="AlphaFoldDB" id="A0A1G9KL77"/>
<keyword evidence="1" id="KW-0732">Signal</keyword>
<name>A0A1G9KL77_9FLAO</name>
<gene>
    <name evidence="2" type="ORF">SAMN04488514_1011036</name>
</gene>
<dbReference type="STRING" id="192904.SAMN04488514_1011036"/>
<dbReference type="Pfam" id="PF11751">
    <property type="entry name" value="PorP_SprF"/>
    <property type="match status" value="1"/>
</dbReference>
<sequence length="295" mass="32516">MKNIKNTILGVLLLGCSTLFAQQEGVVTNYMYHMNAFNPAYVGVDGRTAITSTFRQQWTGIEDAPSSQLVSFGTTLGKNLGLGVSILNSRTFVEKQTFTAIDFSYRIKVSEKADLYMGLKAGGNFYSVNTAGLRTYNQMADPNITSISNFNPNIGIGALLKLDKWHFSLAAPRLLSTDRADNEDGMVTVAKARPHMYAVAGYDLLLNRSNNTFLKPSALLRYVNGAPVSLDINTMLSFDGNFEIGATYRTDAAFAGLINFSIKKRLLLGYAYEVSTRKQLADMGNTNEILLRFLF</sequence>
<evidence type="ECO:0000256" key="1">
    <source>
        <dbReference type="SAM" id="SignalP"/>
    </source>
</evidence>
<dbReference type="NCBIfam" id="TIGR03519">
    <property type="entry name" value="T9SS_PorP_fam"/>
    <property type="match status" value="1"/>
</dbReference>
<feature type="chain" id="PRO_5011609504" evidence="1">
    <location>
        <begin position="22"/>
        <end position="295"/>
    </location>
</feature>
<keyword evidence="3" id="KW-1185">Reference proteome</keyword>
<accession>A0A1G9KL77</accession>
<organism evidence="2 3">
    <name type="scientific">Kriegella aquimaris</name>
    <dbReference type="NCBI Taxonomy" id="192904"/>
    <lineage>
        <taxon>Bacteria</taxon>
        <taxon>Pseudomonadati</taxon>
        <taxon>Bacteroidota</taxon>
        <taxon>Flavobacteriia</taxon>
        <taxon>Flavobacteriales</taxon>
        <taxon>Flavobacteriaceae</taxon>
        <taxon>Kriegella</taxon>
    </lineage>
</organism>
<proteinExistence type="predicted"/>
<evidence type="ECO:0000313" key="3">
    <source>
        <dbReference type="Proteomes" id="UP000199440"/>
    </source>
</evidence>
<reference evidence="2 3" key="1">
    <citation type="submission" date="2016-10" db="EMBL/GenBank/DDBJ databases">
        <authorList>
            <person name="de Groot N.N."/>
        </authorList>
    </citation>
    <scope>NUCLEOTIDE SEQUENCE [LARGE SCALE GENOMIC DNA]</scope>
    <source>
        <strain evidence="2 3">DSM 19886</strain>
    </source>
</reference>
<dbReference type="InterPro" id="IPR019861">
    <property type="entry name" value="PorP/SprF_Bacteroidetes"/>
</dbReference>
<evidence type="ECO:0000313" key="2">
    <source>
        <dbReference type="EMBL" id="SDL50366.1"/>
    </source>
</evidence>